<evidence type="ECO:0000256" key="3">
    <source>
        <dbReference type="HAMAP-Rule" id="MF_00245"/>
    </source>
</evidence>
<organism evidence="5 6">
    <name type="scientific">Aedoeadaptatus acetigenes</name>
    <dbReference type="NCBI Taxonomy" id="2981723"/>
    <lineage>
        <taxon>Bacteria</taxon>
        <taxon>Bacillati</taxon>
        <taxon>Bacillota</taxon>
        <taxon>Tissierellia</taxon>
        <taxon>Tissierellales</taxon>
        <taxon>Peptoniphilaceae</taxon>
        <taxon>Aedoeadaptatus</taxon>
    </lineage>
</organism>
<name>A0ABV1J4Q3_9FIRM</name>
<keyword evidence="4" id="KW-0175">Coiled coil</keyword>
<evidence type="ECO:0000256" key="4">
    <source>
        <dbReference type="SAM" id="Coils"/>
    </source>
</evidence>
<proteinExistence type="inferred from homology"/>
<reference evidence="5 6" key="1">
    <citation type="submission" date="2024-04" db="EMBL/GenBank/DDBJ databases">
        <title>Human intestinal bacterial collection.</title>
        <authorList>
            <person name="Pauvert C."/>
            <person name="Hitch T.C.A."/>
            <person name="Clavel T."/>
        </authorList>
    </citation>
    <scope>NUCLEOTIDE SEQUENCE [LARGE SCALE GENOMIC DNA]</scope>
    <source>
        <strain evidence="5 6">CLA-SR-H026</strain>
    </source>
</reference>
<dbReference type="Pfam" id="PF04297">
    <property type="entry name" value="UPF0122"/>
    <property type="match status" value="1"/>
</dbReference>
<dbReference type="InterPro" id="IPR054831">
    <property type="entry name" value="UPF0122_fam_protein"/>
</dbReference>
<dbReference type="InterPro" id="IPR036388">
    <property type="entry name" value="WH-like_DNA-bd_sf"/>
</dbReference>
<dbReference type="GO" id="GO:0003677">
    <property type="term" value="F:DNA binding"/>
    <property type="evidence" value="ECO:0007669"/>
    <property type="project" value="UniProtKB-KW"/>
</dbReference>
<evidence type="ECO:0000313" key="5">
    <source>
        <dbReference type="EMBL" id="MEQ3353151.1"/>
    </source>
</evidence>
<dbReference type="Gene3D" id="1.10.10.10">
    <property type="entry name" value="Winged helix-like DNA-binding domain superfamily/Winged helix DNA-binding domain"/>
    <property type="match status" value="1"/>
</dbReference>
<dbReference type="HAMAP" id="MF_00245">
    <property type="entry name" value="UPF0122"/>
    <property type="match status" value="1"/>
</dbReference>
<evidence type="ECO:0000256" key="1">
    <source>
        <dbReference type="ARBA" id="ARBA00008720"/>
    </source>
</evidence>
<dbReference type="Proteomes" id="UP001481872">
    <property type="component" value="Unassembled WGS sequence"/>
</dbReference>
<dbReference type="RefSeq" id="WP_267303800.1">
    <property type="nucleotide sequence ID" value="NZ_JAOQJD010000005.1"/>
</dbReference>
<keyword evidence="5" id="KW-0238">DNA-binding</keyword>
<dbReference type="PANTHER" id="PTHR40083:SF1">
    <property type="entry name" value="UPF0122 PROTEIN YLXM"/>
    <property type="match status" value="1"/>
</dbReference>
<comment type="caution">
    <text evidence="5">The sequence shown here is derived from an EMBL/GenBank/DDBJ whole genome shotgun (WGS) entry which is preliminary data.</text>
</comment>
<feature type="coiled-coil region" evidence="4">
    <location>
        <begin position="47"/>
        <end position="74"/>
    </location>
</feature>
<accession>A0ABV1J4Q3</accession>
<evidence type="ECO:0000256" key="2">
    <source>
        <dbReference type="ARBA" id="ARBA00024764"/>
    </source>
</evidence>
<dbReference type="NCBIfam" id="NF045758">
    <property type="entry name" value="YlxM"/>
    <property type="match status" value="1"/>
</dbReference>
<dbReference type="PANTHER" id="PTHR40083">
    <property type="entry name" value="UPF0122 PROTEIN CBO2450/CLC_2298"/>
    <property type="match status" value="1"/>
</dbReference>
<dbReference type="InterPro" id="IPR007394">
    <property type="entry name" value="UPF0122"/>
</dbReference>
<keyword evidence="6" id="KW-1185">Reference proteome</keyword>
<protein>
    <recommendedName>
        <fullName evidence="3">UPF0122 protein AAA081_02380</fullName>
    </recommendedName>
</protein>
<gene>
    <name evidence="5" type="primary">ylxM</name>
    <name evidence="5" type="ORF">AAA081_02380</name>
</gene>
<dbReference type="InterPro" id="IPR013324">
    <property type="entry name" value="RNA_pol_sigma_r3/r4-like"/>
</dbReference>
<dbReference type="SUPFAM" id="SSF88659">
    <property type="entry name" value="Sigma3 and sigma4 domains of RNA polymerase sigma factors"/>
    <property type="match status" value="1"/>
</dbReference>
<comment type="similarity">
    <text evidence="1 3">Belongs to the UPF0122 family.</text>
</comment>
<sequence>MDKTVHVNVLLDLYDELLSDRQRQVMDLYYKEDYSLNEISDLLSISKQAISEHIKRAEGALKNYESTLKLAEKTKRWKEDGEAIVASLEELRLFSREARFHEIIDSIETRIDKEGYYDI</sequence>
<comment type="function">
    <text evidence="2 3">Might take part in the signal recognition particle (SRP) pathway. This is inferred from the conservation of its genetic proximity to ftsY/ffh. May be a regulatory protein.</text>
</comment>
<dbReference type="EMBL" id="JBBNPS010000004">
    <property type="protein sequence ID" value="MEQ3353151.1"/>
    <property type="molecule type" value="Genomic_DNA"/>
</dbReference>
<evidence type="ECO:0000313" key="6">
    <source>
        <dbReference type="Proteomes" id="UP001481872"/>
    </source>
</evidence>